<comment type="catalytic activity">
    <reaction evidence="1">
        <text>Release of an N-terminal amino acid, Xaa-|-Yaa- from a peptide, amide or arylamide. Xaa is preferably Ala, but may be most amino acids including Pro (slow action). When a terminal hydrophobic residue is followed by a prolyl residue, the two may be released as an intact Xaa-Pro dipeptide.</text>
        <dbReference type="EC" id="3.4.11.2"/>
    </reaction>
</comment>
<keyword evidence="9 19" id="KW-0378">Hydrolase</keyword>
<evidence type="ECO:0000256" key="15">
    <source>
        <dbReference type="PIRSR" id="PIRSR634015-3"/>
    </source>
</evidence>
<feature type="binding site" evidence="15">
    <location>
        <position position="355"/>
    </location>
    <ligand>
        <name>Zn(2+)</name>
        <dbReference type="ChEBI" id="CHEBI:29105"/>
        <note>catalytic</note>
    </ligand>
</feature>
<evidence type="ECO:0000256" key="1">
    <source>
        <dbReference type="ARBA" id="ARBA00000098"/>
    </source>
</evidence>
<dbReference type="PANTHER" id="PTHR45726">
    <property type="entry name" value="LEUKOTRIENE A-4 HYDROLASE"/>
    <property type="match status" value="1"/>
</dbReference>
<protein>
    <recommendedName>
        <fullName evidence="5">Aminopeptidase N</fullName>
        <ecNumber evidence="4">3.4.11.2</ecNumber>
    </recommendedName>
    <alternativeName>
        <fullName evidence="12">Alanine aminopeptidase</fullName>
    </alternativeName>
    <alternativeName>
        <fullName evidence="13">Lysyl aminopeptidase</fullName>
    </alternativeName>
</protein>
<dbReference type="Gene3D" id="2.60.40.1730">
    <property type="entry name" value="tricorn interacting facor f3 domain"/>
    <property type="match status" value="1"/>
</dbReference>
<comment type="similarity">
    <text evidence="3">Belongs to the peptidase M1 family.</text>
</comment>
<dbReference type="EC" id="3.4.11.2" evidence="4"/>
<dbReference type="SUPFAM" id="SSF63737">
    <property type="entry name" value="Leukotriene A4 hydrolase N-terminal domain"/>
    <property type="match status" value="1"/>
</dbReference>
<keyword evidence="6" id="KW-0963">Cytoplasm</keyword>
<gene>
    <name evidence="19" type="ORF">AB5J53_42315</name>
</gene>
<dbReference type="PRINTS" id="PR00756">
    <property type="entry name" value="ALADIPTASE"/>
</dbReference>
<dbReference type="Pfam" id="PF01433">
    <property type="entry name" value="Peptidase_M1"/>
    <property type="match status" value="1"/>
</dbReference>
<feature type="binding site" evidence="15">
    <location>
        <position position="332"/>
    </location>
    <ligand>
        <name>Zn(2+)</name>
        <dbReference type="ChEBI" id="CHEBI:29105"/>
        <note>catalytic</note>
    </ligand>
</feature>
<evidence type="ECO:0000256" key="9">
    <source>
        <dbReference type="ARBA" id="ARBA00022801"/>
    </source>
</evidence>
<evidence type="ECO:0000256" key="12">
    <source>
        <dbReference type="ARBA" id="ARBA00029811"/>
    </source>
</evidence>
<comment type="subcellular location">
    <subcellularLocation>
        <location evidence="2">Cytoplasm</location>
    </subcellularLocation>
</comment>
<dbReference type="GO" id="GO:0016285">
    <property type="term" value="F:alanyl aminopeptidase activity"/>
    <property type="evidence" value="ECO:0007669"/>
    <property type="project" value="UniProtKB-EC"/>
</dbReference>
<evidence type="ECO:0000259" key="17">
    <source>
        <dbReference type="Pfam" id="PF01433"/>
    </source>
</evidence>
<keyword evidence="16" id="KW-0732">Signal</keyword>
<feature type="active site" description="Proton donor" evidence="14">
    <location>
        <position position="415"/>
    </location>
</feature>
<evidence type="ECO:0000259" key="18">
    <source>
        <dbReference type="Pfam" id="PF17900"/>
    </source>
</evidence>
<dbReference type="CDD" id="cd09603">
    <property type="entry name" value="M1_APN_like"/>
    <property type="match status" value="1"/>
</dbReference>
<evidence type="ECO:0000256" key="3">
    <source>
        <dbReference type="ARBA" id="ARBA00010136"/>
    </source>
</evidence>
<dbReference type="InterPro" id="IPR027268">
    <property type="entry name" value="Peptidase_M4/M1_CTD_sf"/>
</dbReference>
<dbReference type="EMBL" id="CP163443">
    <property type="protein sequence ID" value="XDQ57824.1"/>
    <property type="molecule type" value="Genomic_DNA"/>
</dbReference>
<evidence type="ECO:0000256" key="14">
    <source>
        <dbReference type="PIRSR" id="PIRSR634015-1"/>
    </source>
</evidence>
<evidence type="ECO:0000256" key="16">
    <source>
        <dbReference type="SAM" id="SignalP"/>
    </source>
</evidence>
<name>A0AB39RSU6_9ACTN</name>
<dbReference type="Gene3D" id="1.10.390.10">
    <property type="entry name" value="Neutral Protease Domain 2"/>
    <property type="match status" value="1"/>
</dbReference>
<feature type="chain" id="PRO_5044317492" description="Aminopeptidase N" evidence="16">
    <location>
        <begin position="24"/>
        <end position="516"/>
    </location>
</feature>
<evidence type="ECO:0000256" key="7">
    <source>
        <dbReference type="ARBA" id="ARBA00022670"/>
    </source>
</evidence>
<feature type="active site" description="Proton acceptor" evidence="14">
    <location>
        <position position="333"/>
    </location>
</feature>
<evidence type="ECO:0000256" key="10">
    <source>
        <dbReference type="ARBA" id="ARBA00022833"/>
    </source>
</evidence>
<keyword evidence="10 15" id="KW-0862">Zinc</keyword>
<evidence type="ECO:0000256" key="8">
    <source>
        <dbReference type="ARBA" id="ARBA00022723"/>
    </source>
</evidence>
<keyword evidence="11" id="KW-0482">Metalloprotease</keyword>
<proteinExistence type="inferred from homology"/>
<dbReference type="Pfam" id="PF17900">
    <property type="entry name" value="Peptidase_M1_N"/>
    <property type="match status" value="1"/>
</dbReference>
<dbReference type="InterPro" id="IPR014782">
    <property type="entry name" value="Peptidase_M1_dom"/>
</dbReference>
<dbReference type="SUPFAM" id="SSF55486">
    <property type="entry name" value="Metalloproteases ('zincins'), catalytic domain"/>
    <property type="match status" value="1"/>
</dbReference>
<keyword evidence="7" id="KW-0645">Protease</keyword>
<organism evidence="19">
    <name type="scientific">Streptomyces sp. R41</name>
    <dbReference type="NCBI Taxonomy" id="3238632"/>
    <lineage>
        <taxon>Bacteria</taxon>
        <taxon>Bacillati</taxon>
        <taxon>Actinomycetota</taxon>
        <taxon>Actinomycetes</taxon>
        <taxon>Kitasatosporales</taxon>
        <taxon>Streptomycetaceae</taxon>
        <taxon>Streptomyces</taxon>
    </lineage>
</organism>
<dbReference type="InterPro" id="IPR042097">
    <property type="entry name" value="Aminopeptidase_N-like_N_sf"/>
</dbReference>
<feature type="domain" description="Aminopeptidase N-like N-terminal" evidence="18">
    <location>
        <begin position="62"/>
        <end position="227"/>
    </location>
</feature>
<evidence type="ECO:0000256" key="2">
    <source>
        <dbReference type="ARBA" id="ARBA00004496"/>
    </source>
</evidence>
<sequence>MRYRTRVTAPAAALIGTAAALTAAPSAYGRTRALRDEGTPGAETLGDPVFPALGNDGYRVTAYHLDFSYDATTRLVDATATLTLCATQDLSRFSLDALGLDIRAVRVGGRPATFEQVDEKLRVTPDRTLPEQARVKVCVDYTADPGKALAHTAWVPTPDGFAVCPQPNSAHTVFPCNDHPTDKAAFSFRITVPGGLRGVASGTLVRTEGLDGGRTAYTYRSRFPIATELVQITVGDYTVKNRQGPNGLGLRDVVPTARASALEPALALTPGLLEWLEQRLGAFPFETYGLLPCNSDDPNAFDFTGLETQTLTLYKPNFLLQEEKKIGSHMMHELVHSWFGNSVSPATWADLWLNEGHADFYGLLYRYERGWADSLGLTSMEARMKDTYAKGDLWRQSSGPVAAPNAANLFDSQRYLGGVLVLYALREVVGEDVFNRIERTFLERHRNSAATTADYIAVASEISGQDQSGFLKDWLYGTKTPRMPNHPDWTVTPVTPSLVAPRHREPGHYPDSTATL</sequence>
<evidence type="ECO:0000256" key="6">
    <source>
        <dbReference type="ARBA" id="ARBA00022490"/>
    </source>
</evidence>
<accession>A0AB39RSU6</accession>
<dbReference type="GO" id="GO:0008237">
    <property type="term" value="F:metallopeptidase activity"/>
    <property type="evidence" value="ECO:0007669"/>
    <property type="project" value="UniProtKB-KW"/>
</dbReference>
<dbReference type="PANTHER" id="PTHR45726:SF3">
    <property type="entry name" value="LEUKOTRIENE A-4 HYDROLASE"/>
    <property type="match status" value="1"/>
</dbReference>
<dbReference type="InterPro" id="IPR045357">
    <property type="entry name" value="Aminopeptidase_N-like_N"/>
</dbReference>
<dbReference type="GO" id="GO:0006508">
    <property type="term" value="P:proteolysis"/>
    <property type="evidence" value="ECO:0007669"/>
    <property type="project" value="UniProtKB-KW"/>
</dbReference>
<evidence type="ECO:0000256" key="5">
    <source>
        <dbReference type="ARBA" id="ARBA00015611"/>
    </source>
</evidence>
<evidence type="ECO:0000313" key="19">
    <source>
        <dbReference type="EMBL" id="XDQ57824.1"/>
    </source>
</evidence>
<evidence type="ECO:0000256" key="13">
    <source>
        <dbReference type="ARBA" id="ARBA00031533"/>
    </source>
</evidence>
<dbReference type="AlphaFoldDB" id="A0AB39RSU6"/>
<feature type="domain" description="Peptidase M1 membrane alanine aminopeptidase" evidence="17">
    <location>
        <begin position="300"/>
        <end position="474"/>
    </location>
</feature>
<keyword evidence="19" id="KW-0031">Aminopeptidase</keyword>
<keyword evidence="8 15" id="KW-0479">Metal-binding</keyword>
<feature type="signal peptide" evidence="16">
    <location>
        <begin position="1"/>
        <end position="23"/>
    </location>
</feature>
<dbReference type="GO" id="GO:0008270">
    <property type="term" value="F:zinc ion binding"/>
    <property type="evidence" value="ECO:0007669"/>
    <property type="project" value="InterPro"/>
</dbReference>
<evidence type="ECO:0000256" key="11">
    <source>
        <dbReference type="ARBA" id="ARBA00023049"/>
    </source>
</evidence>
<dbReference type="RefSeq" id="WP_369250885.1">
    <property type="nucleotide sequence ID" value="NZ_CP163443.1"/>
</dbReference>
<reference evidence="19" key="1">
    <citation type="submission" date="2024-07" db="EMBL/GenBank/DDBJ databases">
        <authorList>
            <person name="Yu S.T."/>
        </authorList>
    </citation>
    <scope>NUCLEOTIDE SEQUENCE</scope>
    <source>
        <strain evidence="19">R41</strain>
    </source>
</reference>
<comment type="cofactor">
    <cofactor evidence="15">
        <name>Zn(2+)</name>
        <dbReference type="ChEBI" id="CHEBI:29105"/>
    </cofactor>
    <text evidence="15">Binds 1 zinc ion per subunit.</text>
</comment>
<dbReference type="GO" id="GO:0005737">
    <property type="term" value="C:cytoplasm"/>
    <property type="evidence" value="ECO:0007669"/>
    <property type="project" value="UniProtKB-SubCell"/>
</dbReference>
<dbReference type="InterPro" id="IPR001930">
    <property type="entry name" value="Peptidase_M1"/>
</dbReference>
<feature type="binding site" evidence="15">
    <location>
        <position position="336"/>
    </location>
    <ligand>
        <name>Zn(2+)</name>
        <dbReference type="ChEBI" id="CHEBI:29105"/>
        <note>catalytic</note>
    </ligand>
</feature>
<dbReference type="InterPro" id="IPR034015">
    <property type="entry name" value="M1_LTA4H"/>
</dbReference>
<evidence type="ECO:0000256" key="4">
    <source>
        <dbReference type="ARBA" id="ARBA00012564"/>
    </source>
</evidence>